<dbReference type="Gene3D" id="3.90.1150.10">
    <property type="entry name" value="Aspartate Aminotransferase, domain 1"/>
    <property type="match status" value="1"/>
</dbReference>
<evidence type="ECO:0000256" key="2">
    <source>
        <dbReference type="ARBA" id="ARBA00007441"/>
    </source>
</evidence>
<dbReference type="FunFam" id="3.40.640.10:FF:000033">
    <property type="entry name" value="Aspartate aminotransferase"/>
    <property type="match status" value="1"/>
</dbReference>
<dbReference type="InterPro" id="IPR015424">
    <property type="entry name" value="PyrdxlP-dep_Trfase"/>
</dbReference>
<dbReference type="Gene3D" id="3.40.640.10">
    <property type="entry name" value="Type I PLP-dependent aspartate aminotransferase-like (Major domain)"/>
    <property type="match status" value="1"/>
</dbReference>
<dbReference type="Proteomes" id="UP001146670">
    <property type="component" value="Unassembled WGS sequence"/>
</dbReference>
<evidence type="ECO:0000256" key="5">
    <source>
        <dbReference type="ARBA" id="ARBA00022898"/>
    </source>
</evidence>
<dbReference type="SUPFAM" id="SSF53383">
    <property type="entry name" value="PLP-dependent transferases"/>
    <property type="match status" value="1"/>
</dbReference>
<evidence type="ECO:0000256" key="4">
    <source>
        <dbReference type="ARBA" id="ARBA00022679"/>
    </source>
</evidence>
<keyword evidence="9" id="KW-1185">Reference proteome</keyword>
<dbReference type="EMBL" id="JAPRFR010000001">
    <property type="protein sequence ID" value="MCZ0725628.1"/>
    <property type="molecule type" value="Genomic_DNA"/>
</dbReference>
<evidence type="ECO:0000313" key="9">
    <source>
        <dbReference type="Proteomes" id="UP001146670"/>
    </source>
</evidence>
<dbReference type="CDD" id="cd00609">
    <property type="entry name" value="AAT_like"/>
    <property type="match status" value="1"/>
</dbReference>
<feature type="domain" description="Aminotransferase class I/classII large" evidence="7">
    <location>
        <begin position="29"/>
        <end position="379"/>
    </location>
</feature>
<organism evidence="8 9">
    <name type="scientific">Aerococcus kribbianus</name>
    <dbReference type="NCBI Taxonomy" id="2999064"/>
    <lineage>
        <taxon>Bacteria</taxon>
        <taxon>Bacillati</taxon>
        <taxon>Bacillota</taxon>
        <taxon>Bacilli</taxon>
        <taxon>Lactobacillales</taxon>
        <taxon>Aerococcaceae</taxon>
        <taxon>Aerococcus</taxon>
    </lineage>
</organism>
<dbReference type="InterPro" id="IPR004839">
    <property type="entry name" value="Aminotransferase_I/II_large"/>
</dbReference>
<comment type="caution">
    <text evidence="8">The sequence shown here is derived from an EMBL/GenBank/DDBJ whole genome shotgun (WGS) entry which is preliminary data.</text>
</comment>
<dbReference type="InterPro" id="IPR015422">
    <property type="entry name" value="PyrdxlP-dep_Trfase_small"/>
</dbReference>
<sequence>MTKSLNQSVLDLAPSGIRRFFDIANEMDDVISLGVGEPDFPTPWNVRYETIYQLRHGRTFYTANAGLLSLRQAISDYLNRKYDLSYMPEDEILVTIGGSEAIDLACRAIINPGEEVICMDPSYVSYLPAISLAGGIAVPLTLRPEKDFVMQAEDLEAAITTKTKAIILNYPNNPTGAGCTAKDLEALADVIKAHDLYVITDEIYSEIWYDPTPYTSIAQFPGMKERTIYINGFAKAFAMTGWRLGYACGPEAIISQMLKIHQYTIMAAPTLSQHAGIVALEECDEEVAKMVEAYSERRQFLLTRFKDMGLPCFSPRGAFYTFPDIREFGMTSEEFALQLLETENVAVVPGSAFGQSGDGFLRISYAYSIDELAAAMEKIEHFIKGLRAQLNRV</sequence>
<evidence type="ECO:0000259" key="7">
    <source>
        <dbReference type="Pfam" id="PF00155"/>
    </source>
</evidence>
<dbReference type="GO" id="GO:0008483">
    <property type="term" value="F:transaminase activity"/>
    <property type="evidence" value="ECO:0007669"/>
    <property type="project" value="UniProtKB-KW"/>
</dbReference>
<proteinExistence type="inferred from homology"/>
<gene>
    <name evidence="8" type="ORF">OW157_03470</name>
</gene>
<dbReference type="RefSeq" id="WP_268751943.1">
    <property type="nucleotide sequence ID" value="NZ_JAPRFQ010000001.1"/>
</dbReference>
<dbReference type="EC" id="2.6.1.-" evidence="6"/>
<evidence type="ECO:0000256" key="1">
    <source>
        <dbReference type="ARBA" id="ARBA00001933"/>
    </source>
</evidence>
<evidence type="ECO:0000256" key="6">
    <source>
        <dbReference type="RuleBase" id="RU000481"/>
    </source>
</evidence>
<name>A0A9X3FMV8_9LACT</name>
<protein>
    <recommendedName>
        <fullName evidence="6">Aminotransferase</fullName>
        <ecNumber evidence="6">2.6.1.-</ecNumber>
    </recommendedName>
</protein>
<dbReference type="InterPro" id="IPR015421">
    <property type="entry name" value="PyrdxlP-dep_Trfase_major"/>
</dbReference>
<dbReference type="AlphaFoldDB" id="A0A9X3FMV8"/>
<dbReference type="PANTHER" id="PTHR46383:SF3">
    <property type="entry name" value="ASPARTATE AMINOTRANSFERASE-RELATED"/>
    <property type="match status" value="1"/>
</dbReference>
<dbReference type="InterPro" id="IPR004838">
    <property type="entry name" value="NHTrfase_class1_PyrdxlP-BS"/>
</dbReference>
<keyword evidence="3 6" id="KW-0032">Aminotransferase</keyword>
<accession>A0A9X3FMV8</accession>
<dbReference type="GO" id="GO:0006520">
    <property type="term" value="P:amino acid metabolic process"/>
    <property type="evidence" value="ECO:0007669"/>
    <property type="project" value="InterPro"/>
</dbReference>
<evidence type="ECO:0000313" key="8">
    <source>
        <dbReference type="EMBL" id="MCZ0725628.1"/>
    </source>
</evidence>
<evidence type="ECO:0000256" key="3">
    <source>
        <dbReference type="ARBA" id="ARBA00022576"/>
    </source>
</evidence>
<reference evidence="8" key="1">
    <citation type="submission" date="2022-12" db="EMBL/GenBank/DDBJ databases">
        <title>Description and comparative metabolic analysis of Aerococcus sp. nov., isolated from the feces of a pig.</title>
        <authorList>
            <person name="Chang Y.-H."/>
        </authorList>
    </citation>
    <scope>NUCLEOTIDE SEQUENCE</scope>
    <source>
        <strain evidence="8">YH-aer222</strain>
    </source>
</reference>
<keyword evidence="4 6" id="KW-0808">Transferase</keyword>
<comment type="cofactor">
    <cofactor evidence="1 6">
        <name>pyridoxal 5'-phosphate</name>
        <dbReference type="ChEBI" id="CHEBI:597326"/>
    </cofactor>
</comment>
<dbReference type="PANTHER" id="PTHR46383">
    <property type="entry name" value="ASPARTATE AMINOTRANSFERASE"/>
    <property type="match status" value="1"/>
</dbReference>
<dbReference type="InterPro" id="IPR050596">
    <property type="entry name" value="AspAT/PAT-like"/>
</dbReference>
<dbReference type="GO" id="GO:0030170">
    <property type="term" value="F:pyridoxal phosphate binding"/>
    <property type="evidence" value="ECO:0007669"/>
    <property type="project" value="InterPro"/>
</dbReference>
<comment type="similarity">
    <text evidence="2 6">Belongs to the class-I pyridoxal-phosphate-dependent aminotransferase family.</text>
</comment>
<dbReference type="Pfam" id="PF00155">
    <property type="entry name" value="Aminotran_1_2"/>
    <property type="match status" value="1"/>
</dbReference>
<keyword evidence="5" id="KW-0663">Pyridoxal phosphate</keyword>
<dbReference type="PROSITE" id="PS00105">
    <property type="entry name" value="AA_TRANSFER_CLASS_1"/>
    <property type="match status" value="1"/>
</dbReference>